<evidence type="ECO:0000259" key="3">
    <source>
        <dbReference type="Pfam" id="PF13194"/>
    </source>
</evidence>
<feature type="transmembrane region" description="Helical" evidence="1">
    <location>
        <begin position="210"/>
        <end position="230"/>
    </location>
</feature>
<evidence type="ECO:0000313" key="4">
    <source>
        <dbReference type="EMBL" id="PYB73107.1"/>
    </source>
</evidence>
<feature type="transmembrane region" description="Helical" evidence="1">
    <location>
        <begin position="99"/>
        <end position="132"/>
    </location>
</feature>
<proteinExistence type="predicted"/>
<feature type="domain" description="DUF4010" evidence="3">
    <location>
        <begin position="188"/>
        <end position="392"/>
    </location>
</feature>
<keyword evidence="1" id="KW-0472">Membrane</keyword>
<feature type="transmembrane region" description="Helical" evidence="1">
    <location>
        <begin position="242"/>
        <end position="265"/>
    </location>
</feature>
<dbReference type="RefSeq" id="WP_110791695.1">
    <property type="nucleotide sequence ID" value="NZ_QJRY01000004.1"/>
</dbReference>
<dbReference type="InterPro" id="IPR049177">
    <property type="entry name" value="MgtC_SapB_SrpB_YhiD_N"/>
</dbReference>
<keyword evidence="5" id="KW-1185">Reference proteome</keyword>
<dbReference type="Proteomes" id="UP000247536">
    <property type="component" value="Unassembled WGS sequence"/>
</dbReference>
<accession>A0ABX5NSP9</accession>
<name>A0ABX5NSP9_9HYPH</name>
<feature type="transmembrane region" description="Helical" evidence="1">
    <location>
        <begin position="271"/>
        <end position="291"/>
    </location>
</feature>
<feature type="transmembrane region" description="Helical" evidence="1">
    <location>
        <begin position="395"/>
        <end position="418"/>
    </location>
</feature>
<feature type="transmembrane region" description="Helical" evidence="1">
    <location>
        <begin position="312"/>
        <end position="333"/>
    </location>
</feature>
<dbReference type="InterPro" id="IPR025105">
    <property type="entry name" value="DUF4010"/>
</dbReference>
<protein>
    <submittedName>
        <fullName evidence="4">Magnesium transporter MgtC</fullName>
    </submittedName>
</protein>
<comment type="caution">
    <text evidence="4">The sequence shown here is derived from an EMBL/GenBank/DDBJ whole genome shotgun (WGS) entry which is preliminary data.</text>
</comment>
<feature type="transmembrane region" description="Helical" evidence="1">
    <location>
        <begin position="38"/>
        <end position="56"/>
    </location>
</feature>
<reference evidence="4 5" key="1">
    <citation type="submission" date="2018-06" db="EMBL/GenBank/DDBJ databases">
        <title>Rhizobium wuzhouense sp. nov., isolated from roots of Oryza officinalis.</title>
        <authorList>
            <person name="Yuan T."/>
        </authorList>
    </citation>
    <scope>NUCLEOTIDE SEQUENCE [LARGE SCALE GENOMIC DNA]</scope>
    <source>
        <strain evidence="4 5">W44</strain>
    </source>
</reference>
<feature type="transmembrane region" description="Helical" evidence="1">
    <location>
        <begin position="68"/>
        <end position="87"/>
    </location>
</feature>
<sequence>MDLVDLFQRIGLAIAIGAAVGVERHWRDRAEPEGARTAGIRTFTLIGMTGGLAGLLETAIGGTPAPGLIVAAFLLSLTVVMLRFALIQARAEHSVSATTVIAAITTFALGALAVLGDTVIASAGGAAIVTVLASREFLHGAIRRLTWVELRSAVVLLAMSFVLLPLIPATPYGPFGGVSPRSLLILVILLASVSFIGYVAVRLLGSGQGYLVAGAVGGLVSSTATTVTFARQSVSGMPAQAAAGGAVAAGAVSLVRTGLLVAALAPSLVSALLPPLLVSGGVMMACAVLFIRRDVSHAGAEPPANPFELIQVVKMALLITVVAFVARASSQIFGDGGLYVVSALSALADVDAATVTVAGMAAQLTTAVAINAIGIAVAANLLAKVAYGAATGSRSFLLMLALATTLAIAAGLIAAFVAQLP</sequence>
<dbReference type="Pfam" id="PF13194">
    <property type="entry name" value="DUF4010"/>
    <property type="match status" value="1"/>
</dbReference>
<evidence type="ECO:0000259" key="2">
    <source>
        <dbReference type="Pfam" id="PF02308"/>
    </source>
</evidence>
<feature type="transmembrane region" description="Helical" evidence="1">
    <location>
        <begin position="353"/>
        <end position="383"/>
    </location>
</feature>
<feature type="transmembrane region" description="Helical" evidence="1">
    <location>
        <begin position="183"/>
        <end position="204"/>
    </location>
</feature>
<evidence type="ECO:0000256" key="1">
    <source>
        <dbReference type="SAM" id="Phobius"/>
    </source>
</evidence>
<gene>
    <name evidence="4" type="ORF">DMY87_12335</name>
</gene>
<evidence type="ECO:0000313" key="5">
    <source>
        <dbReference type="Proteomes" id="UP000247536"/>
    </source>
</evidence>
<dbReference type="PANTHER" id="PTHR39084:SF1">
    <property type="entry name" value="DUF4010 DOMAIN-CONTAINING PROTEIN"/>
    <property type="match status" value="1"/>
</dbReference>
<keyword evidence="1" id="KW-1133">Transmembrane helix</keyword>
<keyword evidence="1" id="KW-0812">Transmembrane</keyword>
<feature type="domain" description="MgtC/SapB/SrpB/YhiD N-terminal" evidence="2">
    <location>
        <begin position="11"/>
        <end position="139"/>
    </location>
</feature>
<dbReference type="Pfam" id="PF02308">
    <property type="entry name" value="MgtC"/>
    <property type="match status" value="1"/>
</dbReference>
<dbReference type="PANTHER" id="PTHR39084">
    <property type="entry name" value="MEMBRANE PROTEIN-RELATED"/>
    <property type="match status" value="1"/>
</dbReference>
<dbReference type="EMBL" id="QJRY01000004">
    <property type="protein sequence ID" value="PYB73107.1"/>
    <property type="molecule type" value="Genomic_DNA"/>
</dbReference>
<feature type="transmembrane region" description="Helical" evidence="1">
    <location>
        <begin position="152"/>
        <end position="171"/>
    </location>
</feature>
<organism evidence="4 5">
    <name type="scientific">Rhizobium wuzhouense</name>
    <dbReference type="NCBI Taxonomy" id="1986026"/>
    <lineage>
        <taxon>Bacteria</taxon>
        <taxon>Pseudomonadati</taxon>
        <taxon>Pseudomonadota</taxon>
        <taxon>Alphaproteobacteria</taxon>
        <taxon>Hyphomicrobiales</taxon>
        <taxon>Rhizobiaceae</taxon>
        <taxon>Rhizobium/Agrobacterium group</taxon>
        <taxon>Rhizobium</taxon>
    </lineage>
</organism>